<keyword evidence="7" id="KW-0472">Membrane</keyword>
<dbReference type="InterPro" id="IPR006685">
    <property type="entry name" value="MscS_channel_2nd"/>
</dbReference>
<dbReference type="SUPFAM" id="SSF50182">
    <property type="entry name" value="Sm-like ribonucleoproteins"/>
    <property type="match status" value="1"/>
</dbReference>
<dbReference type="InterPro" id="IPR016688">
    <property type="entry name" value="MscS-like_plants/fungi"/>
</dbReference>
<keyword evidence="5" id="KW-1133">Transmembrane helix</keyword>
<evidence type="ECO:0000256" key="2">
    <source>
        <dbReference type="ARBA" id="ARBA00008017"/>
    </source>
</evidence>
<reference evidence="10" key="2">
    <citation type="submission" date="2025-08" db="UniProtKB">
        <authorList>
            <consortium name="RefSeq"/>
        </authorList>
    </citation>
    <scope>IDENTIFICATION</scope>
    <source>
        <tissue evidence="10">Leaf</tissue>
    </source>
</reference>
<evidence type="ECO:0000256" key="6">
    <source>
        <dbReference type="ARBA" id="ARBA00023065"/>
    </source>
</evidence>
<dbReference type="InterPro" id="IPR023408">
    <property type="entry name" value="MscS_beta-dom_sf"/>
</dbReference>
<dbReference type="GO" id="GO:0050982">
    <property type="term" value="P:detection of mechanical stimulus"/>
    <property type="evidence" value="ECO:0007669"/>
    <property type="project" value="UniProtKB-ARBA"/>
</dbReference>
<dbReference type="GeneID" id="107764778"/>
<dbReference type="RefSeq" id="XP_016438863.2">
    <property type="nucleotide sequence ID" value="XM_016583377.2"/>
</dbReference>
<dbReference type="OrthoDB" id="1286241at2759"/>
<evidence type="ECO:0000256" key="5">
    <source>
        <dbReference type="ARBA" id="ARBA00022989"/>
    </source>
</evidence>
<dbReference type="Proteomes" id="UP000790787">
    <property type="component" value="Chromosome 1"/>
</dbReference>
<evidence type="ECO:0000313" key="10">
    <source>
        <dbReference type="RefSeq" id="XP_016438863.2"/>
    </source>
</evidence>
<keyword evidence="4" id="KW-0812">Transmembrane</keyword>
<dbReference type="PaxDb" id="4097-A0A1S3XG78"/>
<name>A0A1S3XG78_TOBAC</name>
<dbReference type="AlphaFoldDB" id="A0A1S3XG78"/>
<keyword evidence="9" id="KW-1185">Reference proteome</keyword>
<evidence type="ECO:0000256" key="4">
    <source>
        <dbReference type="ARBA" id="ARBA00022692"/>
    </source>
</evidence>
<evidence type="ECO:0000256" key="8">
    <source>
        <dbReference type="ARBA" id="ARBA00023303"/>
    </source>
</evidence>
<keyword evidence="6" id="KW-0406">Ion transport</keyword>
<dbReference type="RefSeq" id="XP_016438863.1">
    <property type="nucleotide sequence ID" value="XM_016583377.1"/>
</dbReference>
<sequence>MKGSTGASVHNPDEVVVDLGAHIKYERDENLSNSKTGTECLPSADMSEVRKKGTSRRNSKLLVKNKKSRFEDIVWEYTRLGKVSSKEQDEDWFIDEDFFEESISKKLSLWTIFQLVSLVLILMALACTFLVSKLKELKLWDLPLWKWEIFLLVIISGHLLCGWGVRAIVFCIERGFLQKLRVLYFVYGLKKAFQNCLWVVLIVIAWHFLVVEKMAYERKSKVLRYLTKSLLCILVATLIWFMKVIIVKILASSFHNKKFFKRITQYLVKQYVIKSLSDSLNGENSMSQKGEMRNVTEAKNISSTTYFPWGFDGKKSHKRSNNCLQKWTRMYMSNLGKKSVKRLVQGGLIPTLSTMDEDFSDLSDEEDEESSCRNARKLARKIFKKVAKGSECIRLEDLKCFVAQEKALKSIDLFEGREEEARIDQQYFIDWMVEAFKERRYILCSLNDAKTAVEELHRLMNVLVSLLILILWLFLFEIQISHLLVLVSSQLLVMGFIFGNTCRTVFEAIIFLFIMHPFDVGDRCEVDGVQMVVEEVNILTTVFERYDFQKVTYPNYILATKAIGNYNRSGDMADQIEFSIHISTPWDKIITMKEKIKRYIESHGKYWYSKPVIFVKDVQDMNRLVMTVWPRHKMNHQDMMARWIRRSSLIDEMINIFRELNIEYRMLPLEVNVRNLPGTTSDRLVSNWNTCSAPYYKA</sequence>
<dbReference type="GO" id="GO:0006820">
    <property type="term" value="P:monoatomic anion transport"/>
    <property type="evidence" value="ECO:0000318"/>
    <property type="project" value="GO_Central"/>
</dbReference>
<evidence type="ECO:0000256" key="1">
    <source>
        <dbReference type="ARBA" id="ARBA00004141"/>
    </source>
</evidence>
<evidence type="ECO:0000313" key="9">
    <source>
        <dbReference type="Proteomes" id="UP000790787"/>
    </source>
</evidence>
<dbReference type="KEGG" id="nta:107764778"/>
<gene>
    <name evidence="10" type="primary">LOC107764778</name>
</gene>
<dbReference type="FunFam" id="2.30.30.60:FF:000003">
    <property type="entry name" value="Predicted mechanosensitive ion channel"/>
    <property type="match status" value="1"/>
</dbReference>
<comment type="subcellular location">
    <subcellularLocation>
        <location evidence="1">Membrane</location>
        <topology evidence="1">Multi-pass membrane protein</topology>
    </subcellularLocation>
</comment>
<evidence type="ECO:0000256" key="7">
    <source>
        <dbReference type="ARBA" id="ARBA00023136"/>
    </source>
</evidence>
<reference evidence="9" key="1">
    <citation type="journal article" date="2014" name="Nat. Commun.">
        <title>The tobacco genome sequence and its comparison with those of tomato and potato.</title>
        <authorList>
            <person name="Sierro N."/>
            <person name="Battey J.N."/>
            <person name="Ouadi S."/>
            <person name="Bakaher N."/>
            <person name="Bovet L."/>
            <person name="Willig A."/>
            <person name="Goepfert S."/>
            <person name="Peitsch M.C."/>
            <person name="Ivanov N.V."/>
        </authorList>
    </citation>
    <scope>NUCLEOTIDE SEQUENCE [LARGE SCALE GENOMIC DNA]</scope>
</reference>
<keyword evidence="3" id="KW-0813">Transport</keyword>
<dbReference type="STRING" id="4097.A0A1S3XG78"/>
<dbReference type="GO" id="GO:0005886">
    <property type="term" value="C:plasma membrane"/>
    <property type="evidence" value="ECO:0000318"/>
    <property type="project" value="GO_Central"/>
</dbReference>
<accession>A0A1S3XG78</accession>
<organism evidence="9 10">
    <name type="scientific">Nicotiana tabacum</name>
    <name type="common">Common tobacco</name>
    <dbReference type="NCBI Taxonomy" id="4097"/>
    <lineage>
        <taxon>Eukaryota</taxon>
        <taxon>Viridiplantae</taxon>
        <taxon>Streptophyta</taxon>
        <taxon>Embryophyta</taxon>
        <taxon>Tracheophyta</taxon>
        <taxon>Spermatophyta</taxon>
        <taxon>Magnoliopsida</taxon>
        <taxon>eudicotyledons</taxon>
        <taxon>Gunneridae</taxon>
        <taxon>Pentapetalae</taxon>
        <taxon>asterids</taxon>
        <taxon>lamiids</taxon>
        <taxon>Solanales</taxon>
        <taxon>Solanaceae</taxon>
        <taxon>Nicotianoideae</taxon>
        <taxon>Nicotianeae</taxon>
        <taxon>Nicotiana</taxon>
    </lineage>
</organism>
<comment type="similarity">
    <text evidence="2">Belongs to the MscS (TC 1.A.23) family.</text>
</comment>
<dbReference type="InterPro" id="IPR010920">
    <property type="entry name" value="LSM_dom_sf"/>
</dbReference>
<dbReference type="Pfam" id="PF00924">
    <property type="entry name" value="MS_channel_2nd"/>
    <property type="match status" value="1"/>
</dbReference>
<dbReference type="Gene3D" id="2.30.30.60">
    <property type="match status" value="1"/>
</dbReference>
<keyword evidence="8" id="KW-0407">Ion channel</keyword>
<protein>
    <submittedName>
        <fullName evidence="10">Mechanosensitive ion channel protein 6 isoform X1</fullName>
    </submittedName>
</protein>
<proteinExistence type="inferred from homology"/>
<dbReference type="GO" id="GO:0008381">
    <property type="term" value="F:mechanosensitive monoatomic ion channel activity"/>
    <property type="evidence" value="ECO:0000318"/>
    <property type="project" value="GO_Central"/>
</dbReference>
<evidence type="ECO:0000256" key="3">
    <source>
        <dbReference type="ARBA" id="ARBA00022448"/>
    </source>
</evidence>
<dbReference type="PANTHER" id="PTHR31618">
    <property type="entry name" value="MECHANOSENSITIVE ION CHANNEL PROTEIN 5"/>
    <property type="match status" value="1"/>
</dbReference>
<dbReference type="PANTHER" id="PTHR31618:SF1">
    <property type="entry name" value="EF-HAND DOMAIN-CONTAINING PROTEIN"/>
    <property type="match status" value="1"/>
</dbReference>